<name>B1HUE7_LYSSC</name>
<evidence type="ECO:0000313" key="3">
    <source>
        <dbReference type="Proteomes" id="UP000002164"/>
    </source>
</evidence>
<gene>
    <name evidence="2" type="ordered locus">Bsph_3814</name>
</gene>
<dbReference type="AlphaFoldDB" id="B1HUE7"/>
<evidence type="ECO:0000313" key="2">
    <source>
        <dbReference type="EMBL" id="ACA41292.1"/>
    </source>
</evidence>
<dbReference type="EMBL" id="CP000817">
    <property type="protein sequence ID" value="ACA41292.1"/>
    <property type="molecule type" value="Genomic_DNA"/>
</dbReference>
<organism evidence="2 3">
    <name type="scientific">Lysinibacillus sphaericus (strain C3-41)</name>
    <dbReference type="NCBI Taxonomy" id="444177"/>
    <lineage>
        <taxon>Bacteria</taxon>
        <taxon>Bacillati</taxon>
        <taxon>Bacillota</taxon>
        <taxon>Bacilli</taxon>
        <taxon>Bacillales</taxon>
        <taxon>Bacillaceae</taxon>
        <taxon>Lysinibacillus</taxon>
    </lineage>
</organism>
<keyword evidence="1" id="KW-0472">Membrane</keyword>
<sequence length="49" mass="5582">MEGNEMLKFIDDLAGAIFDVFMLFCYFLAGVIIVGVPIFLLAKFFLLFQ</sequence>
<feature type="transmembrane region" description="Helical" evidence="1">
    <location>
        <begin position="20"/>
        <end position="48"/>
    </location>
</feature>
<keyword evidence="1" id="KW-0812">Transmembrane</keyword>
<evidence type="ECO:0000256" key="1">
    <source>
        <dbReference type="SAM" id="Phobius"/>
    </source>
</evidence>
<protein>
    <submittedName>
        <fullName evidence="2">Uncharacterized protein</fullName>
    </submittedName>
</protein>
<reference evidence="2 3" key="1">
    <citation type="journal article" date="2008" name="J. Bacteriol.">
        <title>Complete genome sequence of the mosquitocidal bacterium Bacillus sphaericus C3-41 and comparison with those of closely related Bacillus species.</title>
        <authorList>
            <person name="Hu X."/>
            <person name="Fan W."/>
            <person name="Han B."/>
            <person name="Liu H."/>
            <person name="Zheng D."/>
            <person name="Li Q."/>
            <person name="Dong W."/>
            <person name="Yan J."/>
            <person name="Gao M."/>
            <person name="Berry C."/>
            <person name="Yuan Z."/>
        </authorList>
    </citation>
    <scope>NUCLEOTIDE SEQUENCE [LARGE SCALE GENOMIC DNA]</scope>
    <source>
        <strain evidence="2 3">C3-41</strain>
    </source>
</reference>
<keyword evidence="1" id="KW-1133">Transmembrane helix</keyword>
<dbReference type="EnsemblBacteria" id="ACA41292">
    <property type="protein sequence ID" value="ACA41292"/>
    <property type="gene ID" value="Bsph_3814"/>
</dbReference>
<proteinExistence type="predicted"/>
<accession>B1HUE7</accession>
<dbReference type="HOGENOM" id="CLU_217613_0_0_9"/>
<dbReference type="KEGG" id="lsp:Bsph_3814"/>
<dbReference type="Proteomes" id="UP000002164">
    <property type="component" value="Chromosome"/>
</dbReference>